<protein>
    <submittedName>
        <fullName evidence="1">DUF1249 domain-containing protein</fullName>
    </submittedName>
</protein>
<evidence type="ECO:0000313" key="1">
    <source>
        <dbReference type="EMBL" id="KAA0876510.1"/>
    </source>
</evidence>
<dbReference type="OrthoDB" id="9793663at2"/>
<dbReference type="InterPro" id="IPR009659">
    <property type="entry name" value="DUF1249"/>
</dbReference>
<name>A0A5A9W6T9_9GAMM</name>
<keyword evidence="2" id="KW-1185">Reference proteome</keyword>
<gene>
    <name evidence="1" type="ORF">E1H14_01950</name>
</gene>
<dbReference type="Pfam" id="PF06853">
    <property type="entry name" value="DUF1249"/>
    <property type="match status" value="1"/>
</dbReference>
<dbReference type="AlphaFoldDB" id="A0A5A9W6T9"/>
<dbReference type="PANTHER" id="PTHR38774">
    <property type="entry name" value="CYTOPLASMIC PROTEIN-RELATED"/>
    <property type="match status" value="1"/>
</dbReference>
<dbReference type="Proteomes" id="UP000325302">
    <property type="component" value="Unassembled WGS sequence"/>
</dbReference>
<reference evidence="1 2" key="1">
    <citation type="submission" date="2019-03" db="EMBL/GenBank/DDBJ databases">
        <title>Nitrincola sp. nov. isolated from an Indian soda lake.</title>
        <authorList>
            <person name="Joshi A."/>
            <person name="Thite S.V."/>
            <person name="Joseph N."/>
            <person name="Dhotre D."/>
            <person name="Moorthy M."/>
            <person name="Shouche Y.S."/>
        </authorList>
    </citation>
    <scope>NUCLEOTIDE SEQUENCE [LARGE SCALE GENOMIC DNA]</scope>
    <source>
        <strain evidence="1 2">MEB193</strain>
    </source>
</reference>
<sequence>MKAKYVPDLTRQMALGQSNYLRLYKLLPDLTAGVRREFELASSRGHQRIRLEVEEEFRYTSTVVMGVQEGHASPWLQSPELVIRLYHDARLAEVVCARRRRQLSGVYPYPNPQMHQPDEKRQLNEFLGEWLNQCLSYGLETQKVLI</sequence>
<dbReference type="EMBL" id="SMRS01000001">
    <property type="protein sequence ID" value="KAA0876510.1"/>
    <property type="molecule type" value="Genomic_DNA"/>
</dbReference>
<accession>A0A5A9W6T9</accession>
<dbReference type="RefSeq" id="WP_149389760.1">
    <property type="nucleotide sequence ID" value="NZ_SMRS01000001.1"/>
</dbReference>
<proteinExistence type="predicted"/>
<comment type="caution">
    <text evidence="1">The sequence shown here is derived from an EMBL/GenBank/DDBJ whole genome shotgun (WGS) entry which is preliminary data.</text>
</comment>
<organism evidence="1 2">
    <name type="scientific">Nitrincola tapanii</name>
    <dbReference type="NCBI Taxonomy" id="1708751"/>
    <lineage>
        <taxon>Bacteria</taxon>
        <taxon>Pseudomonadati</taxon>
        <taxon>Pseudomonadota</taxon>
        <taxon>Gammaproteobacteria</taxon>
        <taxon>Oceanospirillales</taxon>
        <taxon>Oceanospirillaceae</taxon>
        <taxon>Nitrincola</taxon>
    </lineage>
</organism>
<evidence type="ECO:0000313" key="2">
    <source>
        <dbReference type="Proteomes" id="UP000325302"/>
    </source>
</evidence>
<dbReference type="PANTHER" id="PTHR38774:SF1">
    <property type="entry name" value="CYTOPLASMIC PROTEIN"/>
    <property type="match status" value="1"/>
</dbReference>